<name>A0A409WS97_9AGAR</name>
<evidence type="ECO:0000259" key="2">
    <source>
        <dbReference type="Pfam" id="PF18803"/>
    </source>
</evidence>
<feature type="compositionally biased region" description="Basic residues" evidence="1">
    <location>
        <begin position="110"/>
        <end position="122"/>
    </location>
</feature>
<gene>
    <name evidence="3" type="ORF">CVT26_014500</name>
</gene>
<dbReference type="InterPro" id="IPR040521">
    <property type="entry name" value="KDZ"/>
</dbReference>
<feature type="region of interest" description="Disordered" evidence="1">
    <location>
        <begin position="98"/>
        <end position="122"/>
    </location>
</feature>
<proteinExistence type="predicted"/>
<evidence type="ECO:0000313" key="4">
    <source>
        <dbReference type="Proteomes" id="UP000284706"/>
    </source>
</evidence>
<evidence type="ECO:0000256" key="1">
    <source>
        <dbReference type="SAM" id="MobiDB-lite"/>
    </source>
</evidence>
<evidence type="ECO:0000313" key="3">
    <source>
        <dbReference type="EMBL" id="PPQ81349.1"/>
    </source>
</evidence>
<dbReference type="OrthoDB" id="2682806at2759"/>
<feature type="domain" description="CxC2-like cysteine cluster KDZ transposase-associated" evidence="2">
    <location>
        <begin position="211"/>
        <end position="316"/>
    </location>
</feature>
<dbReference type="InterPro" id="IPR041457">
    <property type="entry name" value="CxC2_KDZ-assoc"/>
</dbReference>
<feature type="region of interest" description="Disordered" evidence="1">
    <location>
        <begin position="1078"/>
        <end position="1168"/>
    </location>
</feature>
<dbReference type="EMBL" id="NHYE01004879">
    <property type="protein sequence ID" value="PPQ81349.1"/>
    <property type="molecule type" value="Genomic_DNA"/>
</dbReference>
<dbReference type="Proteomes" id="UP000284706">
    <property type="component" value="Unassembled WGS sequence"/>
</dbReference>
<keyword evidence="4" id="KW-1185">Reference proteome</keyword>
<dbReference type="Pfam" id="PF18758">
    <property type="entry name" value="KDZ"/>
    <property type="match status" value="1"/>
</dbReference>
<dbReference type="Pfam" id="PF18803">
    <property type="entry name" value="CxC2"/>
    <property type="match status" value="1"/>
</dbReference>
<dbReference type="STRING" id="231916.A0A409WS97"/>
<organism evidence="3 4">
    <name type="scientific">Gymnopilus dilepis</name>
    <dbReference type="NCBI Taxonomy" id="231916"/>
    <lineage>
        <taxon>Eukaryota</taxon>
        <taxon>Fungi</taxon>
        <taxon>Dikarya</taxon>
        <taxon>Basidiomycota</taxon>
        <taxon>Agaricomycotina</taxon>
        <taxon>Agaricomycetes</taxon>
        <taxon>Agaricomycetidae</taxon>
        <taxon>Agaricales</taxon>
        <taxon>Agaricineae</taxon>
        <taxon>Hymenogastraceae</taxon>
        <taxon>Gymnopilus</taxon>
    </lineage>
</organism>
<dbReference type="PANTHER" id="PTHR33096">
    <property type="entry name" value="CXC2 DOMAIN-CONTAINING PROTEIN"/>
    <property type="match status" value="1"/>
</dbReference>
<reference evidence="3 4" key="1">
    <citation type="journal article" date="2018" name="Evol. Lett.">
        <title>Horizontal gene cluster transfer increased hallucinogenic mushroom diversity.</title>
        <authorList>
            <person name="Reynolds H.T."/>
            <person name="Vijayakumar V."/>
            <person name="Gluck-Thaler E."/>
            <person name="Korotkin H.B."/>
            <person name="Matheny P.B."/>
            <person name="Slot J.C."/>
        </authorList>
    </citation>
    <scope>NUCLEOTIDE SEQUENCE [LARGE SCALE GENOMIC DNA]</scope>
    <source>
        <strain evidence="3 4">SRW20</strain>
    </source>
</reference>
<sequence length="1168" mass="131727">MSHRPHKRLRTRIAIEGGHNQTFIPLHTDTYLDVHSRDGHLRKLGSLITPAVVSRLVSTTNTNWSVMTEWAPPDDPEFALDPDGAQYDEVLISDVLKGDENTGPSLESAKKKKKNRSKVSRRPHIIWKEQHRQSYLDEIIHWAGRGDFQKATECPDCLSRKEAEPNMAEYRCRECFIPDLCCKNCCVRRHRMHPLHRIEFWNGKAFEKRTLKSMGLKIQLNHGSLHCENPVACHSSMLVLHVNGIHEVAFNYCNCSRALPQHIQLLRRGFFPASQLIVKTCATFELLEVLHKFALTTKSSTYDFYRALEKLTDNTGVRTPKTRYRSLFRIIMQWRHLGLLKRGGRAHAPTGIDGTQAGELALRCPSCPHPGINLPDEWESVPVASRFLYTMFICMDANFRLKNQLVSSYSQDPGYGIGWAYMVPREPYEKFITSRTNDQDISTCVGFQALAQANTRFSRGLRTTGVGGAFCSRSEMILPLGIGNLQKGERYANMDYIFASVLRLVMIQLILISYDIACQWIKNLFTRMSDNWPDELKLRPNTRIIPAIPKLHEHMHETAGHQVFSLNCIPGVGLSDAEASERIWSAHNALGNSTKTQGPGSRQDVLDDHFSFWNWQKYMGLGKTLARKYRAAVADRNVQTEAHRSLTASLENHLTAKWEAMCLAWEADEYPKNKKNPYETPNATITEAQAKKELAAEEEKRLAEGGVALHGTSASSFISLGLEIEESQRRVARLAAGVTSNATARQEGGLLEQRNQLTARIRTWEQLLPVYMPGLLQYRSKLRENGTDADSVPGQPENVPLYLPSLIPQEHRSSVCIVKLDEIEDRLRTAQCYDALANLRHILKIKSRLVMFKNKNVRGQREGTRSRAIIDRVHEKARVAAAKYRSARVAKFNLSGPGAWEEELRVLQDSDVRGYQDPNKLRERQARRGTLEDEQLTLDPAEAQPASQTDDFTLFREERTRRDGTGETRRTLSWIWRVSGVADDPSNATDEILRVEWAKSRAREARATEEVQLLREEMRRTLKYLEWRANWWISRIGQRTASGSLAEGLSAYASSQASVQSSLAAHFRELWKNPLQDLHSTSSAPVDQSGNVPPAPSGSTSSALDVSGSETGGSAMAIDVAQESGQDGEEEEEDEDEQGEDFAYEGEEDVGDVGDVGDVDDGWDGIVN</sequence>
<dbReference type="CDD" id="cd19757">
    <property type="entry name" value="Bbox1"/>
    <property type="match status" value="1"/>
</dbReference>
<accession>A0A409WS97</accession>
<feature type="compositionally biased region" description="Polar residues" evidence="1">
    <location>
        <begin position="1078"/>
        <end position="1104"/>
    </location>
</feature>
<comment type="caution">
    <text evidence="3">The sequence shown here is derived from an EMBL/GenBank/DDBJ whole genome shotgun (WGS) entry which is preliminary data.</text>
</comment>
<feature type="compositionally biased region" description="Acidic residues" evidence="1">
    <location>
        <begin position="1126"/>
        <end position="1168"/>
    </location>
</feature>
<dbReference type="AlphaFoldDB" id="A0A409WS97"/>
<dbReference type="PANTHER" id="PTHR33096:SF1">
    <property type="entry name" value="CXC1-LIKE CYSTEINE CLUSTER ASSOCIATED WITH KDZ TRANSPOSASES DOMAIN-CONTAINING PROTEIN"/>
    <property type="match status" value="1"/>
</dbReference>
<dbReference type="InParanoid" id="A0A409WS97"/>
<protein>
    <recommendedName>
        <fullName evidence="2">CxC2-like cysteine cluster KDZ transposase-associated domain-containing protein</fullName>
    </recommendedName>
</protein>